<dbReference type="EMBL" id="NBNE01001062">
    <property type="protein sequence ID" value="OWZ15744.1"/>
    <property type="molecule type" value="Genomic_DNA"/>
</dbReference>
<sequence>MILQSNRDCRRRIQTRYQNKKKRAFKELKDSIPLLREQVNQLQQKCDALSRKKETLWSASVAYFRIFENGMCGFTTRDLEYLREAIAPDVDTGSAVGLDGLIAHWKRLTQFFPDIHMQLNGLTRVGFDAVVGKIVTTITITEKSLLAAFPHLVDGNIQDGRRKQIAAKLMDQRIEMYGSVRFDWDTTNNRIIGLYTQTDMLSPMLQLVGSLENTVLVFSDALISPDGNLGVGAQQQ</sequence>
<comment type="caution">
    <text evidence="2">The sequence shown here is derived from an EMBL/GenBank/DDBJ whole genome shotgun (WGS) entry which is preliminary data.</text>
</comment>
<dbReference type="Proteomes" id="UP000198211">
    <property type="component" value="Unassembled WGS sequence"/>
</dbReference>
<keyword evidence="3" id="KW-1185">Reference proteome</keyword>
<dbReference type="InterPro" id="IPR032710">
    <property type="entry name" value="NTF2-like_dom_sf"/>
</dbReference>
<protein>
    <recommendedName>
        <fullName evidence="4">Bzip transcription factor</fullName>
    </recommendedName>
</protein>
<evidence type="ECO:0008006" key="4">
    <source>
        <dbReference type="Google" id="ProtNLM"/>
    </source>
</evidence>
<dbReference type="Gene3D" id="3.10.450.50">
    <property type="match status" value="1"/>
</dbReference>
<gene>
    <name evidence="2" type="ORF">PHMEG_00010561</name>
</gene>
<dbReference type="AlphaFoldDB" id="A0A225WEE8"/>
<dbReference type="OrthoDB" id="119673at2759"/>
<organism evidence="2 3">
    <name type="scientific">Phytophthora megakarya</name>
    <dbReference type="NCBI Taxonomy" id="4795"/>
    <lineage>
        <taxon>Eukaryota</taxon>
        <taxon>Sar</taxon>
        <taxon>Stramenopiles</taxon>
        <taxon>Oomycota</taxon>
        <taxon>Peronosporomycetes</taxon>
        <taxon>Peronosporales</taxon>
        <taxon>Peronosporaceae</taxon>
        <taxon>Phytophthora</taxon>
    </lineage>
</organism>
<evidence type="ECO:0000313" key="2">
    <source>
        <dbReference type="EMBL" id="OWZ15744.1"/>
    </source>
</evidence>
<dbReference type="SUPFAM" id="SSF54427">
    <property type="entry name" value="NTF2-like"/>
    <property type="match status" value="1"/>
</dbReference>
<keyword evidence="1" id="KW-0175">Coiled coil</keyword>
<accession>A0A225WEE8</accession>
<evidence type="ECO:0000313" key="3">
    <source>
        <dbReference type="Proteomes" id="UP000198211"/>
    </source>
</evidence>
<name>A0A225WEE8_9STRA</name>
<proteinExistence type="predicted"/>
<evidence type="ECO:0000256" key="1">
    <source>
        <dbReference type="SAM" id="Coils"/>
    </source>
</evidence>
<reference evidence="3" key="1">
    <citation type="submission" date="2017-03" db="EMBL/GenBank/DDBJ databases">
        <title>Phytopthora megakarya and P. palmivora, two closely related causual agents of cacao black pod achieved similar genome size and gene model numbers by different mechanisms.</title>
        <authorList>
            <person name="Ali S."/>
            <person name="Shao J."/>
            <person name="Larry D.J."/>
            <person name="Kronmiller B."/>
            <person name="Shen D."/>
            <person name="Strem M.D."/>
            <person name="Melnick R.L."/>
            <person name="Guiltinan M.J."/>
            <person name="Tyler B.M."/>
            <person name="Meinhardt L.W."/>
            <person name="Bailey B.A."/>
        </authorList>
    </citation>
    <scope>NUCLEOTIDE SEQUENCE [LARGE SCALE GENOMIC DNA]</scope>
    <source>
        <strain evidence="3">zdho120</strain>
    </source>
</reference>
<feature type="coiled-coil region" evidence="1">
    <location>
        <begin position="25"/>
        <end position="52"/>
    </location>
</feature>